<dbReference type="Pfam" id="PF00512">
    <property type="entry name" value="HisKA"/>
    <property type="match status" value="1"/>
</dbReference>
<proteinExistence type="predicted"/>
<evidence type="ECO:0000256" key="10">
    <source>
        <dbReference type="ARBA" id="ARBA00022840"/>
    </source>
</evidence>
<keyword evidence="18" id="KW-1185">Reference proteome</keyword>
<dbReference type="InterPro" id="IPR004358">
    <property type="entry name" value="Sig_transdc_His_kin-like_C"/>
</dbReference>
<keyword evidence="8" id="KW-0547">Nucleotide-binding</keyword>
<evidence type="ECO:0000256" key="6">
    <source>
        <dbReference type="ARBA" id="ARBA00022679"/>
    </source>
</evidence>
<organism evidence="17 18">
    <name type="scientific">Zhenhengia yiwuensis</name>
    <dbReference type="NCBI Taxonomy" id="2763666"/>
    <lineage>
        <taxon>Bacteria</taxon>
        <taxon>Bacillati</taxon>
        <taxon>Bacillota</taxon>
        <taxon>Clostridia</taxon>
        <taxon>Lachnospirales</taxon>
        <taxon>Lachnospiraceae</taxon>
        <taxon>Zhenhengia</taxon>
    </lineage>
</organism>
<dbReference type="EC" id="2.7.13.3" evidence="3"/>
<keyword evidence="4" id="KW-1003">Cell membrane</keyword>
<dbReference type="SUPFAM" id="SSF47384">
    <property type="entry name" value="Homodimeric domain of signal transducing histidine kinase"/>
    <property type="match status" value="1"/>
</dbReference>
<dbReference type="InterPro" id="IPR036097">
    <property type="entry name" value="HisK_dim/P_sf"/>
</dbReference>
<evidence type="ECO:0000256" key="9">
    <source>
        <dbReference type="ARBA" id="ARBA00022777"/>
    </source>
</evidence>
<evidence type="ECO:0000256" key="5">
    <source>
        <dbReference type="ARBA" id="ARBA00022553"/>
    </source>
</evidence>
<comment type="catalytic activity">
    <reaction evidence="1">
        <text>ATP + protein L-histidine = ADP + protein N-phospho-L-histidine.</text>
        <dbReference type="EC" id="2.7.13.3"/>
    </reaction>
</comment>
<dbReference type="Gene3D" id="3.30.565.10">
    <property type="entry name" value="Histidine kinase-like ATPase, C-terminal domain"/>
    <property type="match status" value="1"/>
</dbReference>
<comment type="subcellular location">
    <subcellularLocation>
        <location evidence="2">Cell membrane</location>
        <topology evidence="2">Multi-pass membrane protein</topology>
    </subcellularLocation>
</comment>
<keyword evidence="11 14" id="KW-1133">Transmembrane helix</keyword>
<dbReference type="PROSITE" id="PS50109">
    <property type="entry name" value="HIS_KIN"/>
    <property type="match status" value="1"/>
</dbReference>
<dbReference type="FunFam" id="1.10.287.130:FF:000001">
    <property type="entry name" value="Two-component sensor histidine kinase"/>
    <property type="match status" value="1"/>
</dbReference>
<keyword evidence="10" id="KW-0067">ATP-binding</keyword>
<evidence type="ECO:0000313" key="18">
    <source>
        <dbReference type="Proteomes" id="UP000655830"/>
    </source>
</evidence>
<keyword evidence="13 14" id="KW-0472">Membrane</keyword>
<sequence>MKADRFSIKWKLYAYLIGFVGIMLVILWIFQVVSLESFYKGIKTSSIKKAAYTIVKNIDHEELDQLLERLASQNDMEVKIVDATGQVLYEAAGAPGERIQIIPRSELYAYYHKTLEGGGEALSFIKEEDIRPFMHEDRAFIGKMPPYGKKVMESLIYTQMVTVNNGVQVMLFLTTRLTPVQATVDTLRVQLIYITLILLVVAILIAFFISKKISKPIMKITHTAGELGKGNYNIVFEGSGYREIRELNDTLNYAARELSKVETLRRELVANVSHDLRTPLTMIIGYGEMIRDLPGEDTTDNVQVIIDEASRLSMLVTDLLELSKLQDGEMVLSFKRFNLTQSIKEILERYTKLIEQQGYELNFLYEEDVYIEADELKISQVLYNLINNAINYTGLDKKVTIRQLATQDQVKVEIIDTGEGIDKEQLPYVWERYYKIDKTHKRAQIGTGLGLSIVKNILEQHHALYGVLSEKGKGSNFWFELNRRSKER</sequence>
<dbReference type="SMART" id="SM00388">
    <property type="entry name" value="HisKA"/>
    <property type="match status" value="1"/>
</dbReference>
<feature type="domain" description="Histidine kinase" evidence="15">
    <location>
        <begin position="271"/>
        <end position="485"/>
    </location>
</feature>
<dbReference type="InterPro" id="IPR003660">
    <property type="entry name" value="HAMP_dom"/>
</dbReference>
<evidence type="ECO:0000256" key="4">
    <source>
        <dbReference type="ARBA" id="ARBA00022475"/>
    </source>
</evidence>
<dbReference type="PANTHER" id="PTHR45528:SF1">
    <property type="entry name" value="SENSOR HISTIDINE KINASE CPXA"/>
    <property type="match status" value="1"/>
</dbReference>
<dbReference type="CDD" id="cd00082">
    <property type="entry name" value="HisKA"/>
    <property type="match status" value="1"/>
</dbReference>
<dbReference type="CDD" id="cd06225">
    <property type="entry name" value="HAMP"/>
    <property type="match status" value="1"/>
</dbReference>
<dbReference type="InterPro" id="IPR036890">
    <property type="entry name" value="HATPase_C_sf"/>
</dbReference>
<evidence type="ECO:0000256" key="13">
    <source>
        <dbReference type="ARBA" id="ARBA00023136"/>
    </source>
</evidence>
<dbReference type="EMBL" id="JACRSY010000002">
    <property type="protein sequence ID" value="MBC8578237.1"/>
    <property type="molecule type" value="Genomic_DNA"/>
</dbReference>
<dbReference type="Gene3D" id="6.10.340.10">
    <property type="match status" value="1"/>
</dbReference>
<dbReference type="SMART" id="SM00387">
    <property type="entry name" value="HATPase_c"/>
    <property type="match status" value="1"/>
</dbReference>
<evidence type="ECO:0000313" key="17">
    <source>
        <dbReference type="EMBL" id="MBC8578237.1"/>
    </source>
</evidence>
<evidence type="ECO:0000256" key="11">
    <source>
        <dbReference type="ARBA" id="ARBA00022989"/>
    </source>
</evidence>
<dbReference type="GO" id="GO:0000155">
    <property type="term" value="F:phosphorelay sensor kinase activity"/>
    <property type="evidence" value="ECO:0007669"/>
    <property type="project" value="InterPro"/>
</dbReference>
<evidence type="ECO:0000259" key="16">
    <source>
        <dbReference type="PROSITE" id="PS50885"/>
    </source>
</evidence>
<dbReference type="Proteomes" id="UP000655830">
    <property type="component" value="Unassembled WGS sequence"/>
</dbReference>
<evidence type="ECO:0000259" key="15">
    <source>
        <dbReference type="PROSITE" id="PS50109"/>
    </source>
</evidence>
<dbReference type="InterPro" id="IPR003661">
    <property type="entry name" value="HisK_dim/P_dom"/>
</dbReference>
<dbReference type="PANTHER" id="PTHR45528">
    <property type="entry name" value="SENSOR HISTIDINE KINASE CPXA"/>
    <property type="match status" value="1"/>
</dbReference>
<dbReference type="GO" id="GO:0005886">
    <property type="term" value="C:plasma membrane"/>
    <property type="evidence" value="ECO:0007669"/>
    <property type="project" value="UniProtKB-SubCell"/>
</dbReference>
<reference evidence="17" key="1">
    <citation type="submission" date="2020-08" db="EMBL/GenBank/DDBJ databases">
        <title>Genome public.</title>
        <authorList>
            <person name="Liu C."/>
            <person name="Sun Q."/>
        </authorList>
    </citation>
    <scope>NUCLEOTIDE SEQUENCE</scope>
    <source>
        <strain evidence="17">NSJ-12</strain>
    </source>
</reference>
<comment type="caution">
    <text evidence="17">The sequence shown here is derived from an EMBL/GenBank/DDBJ whole genome shotgun (WGS) entry which is preliminary data.</text>
</comment>
<dbReference type="SUPFAM" id="SSF55874">
    <property type="entry name" value="ATPase domain of HSP90 chaperone/DNA topoisomerase II/histidine kinase"/>
    <property type="match status" value="1"/>
</dbReference>
<evidence type="ECO:0000256" key="3">
    <source>
        <dbReference type="ARBA" id="ARBA00012438"/>
    </source>
</evidence>
<dbReference type="PROSITE" id="PS50885">
    <property type="entry name" value="HAMP"/>
    <property type="match status" value="1"/>
</dbReference>
<feature type="transmembrane region" description="Helical" evidence="14">
    <location>
        <begin position="12"/>
        <end position="30"/>
    </location>
</feature>
<dbReference type="AlphaFoldDB" id="A0A926EHB5"/>
<dbReference type="CDD" id="cd00075">
    <property type="entry name" value="HATPase"/>
    <property type="match status" value="1"/>
</dbReference>
<protein>
    <recommendedName>
        <fullName evidence="3">histidine kinase</fullName>
        <ecNumber evidence="3">2.7.13.3</ecNumber>
    </recommendedName>
</protein>
<accession>A0A926EHB5</accession>
<keyword evidence="6" id="KW-0808">Transferase</keyword>
<dbReference type="RefSeq" id="WP_249331286.1">
    <property type="nucleotide sequence ID" value="NZ_JACRSY010000002.1"/>
</dbReference>
<name>A0A926EHB5_9FIRM</name>
<keyword evidence="7 14" id="KW-0812">Transmembrane</keyword>
<evidence type="ECO:0000256" key="12">
    <source>
        <dbReference type="ARBA" id="ARBA00023012"/>
    </source>
</evidence>
<evidence type="ECO:0000256" key="1">
    <source>
        <dbReference type="ARBA" id="ARBA00000085"/>
    </source>
</evidence>
<feature type="domain" description="HAMP" evidence="16">
    <location>
        <begin position="211"/>
        <end position="263"/>
    </location>
</feature>
<dbReference type="Pfam" id="PF02518">
    <property type="entry name" value="HATPase_c"/>
    <property type="match status" value="1"/>
</dbReference>
<evidence type="ECO:0000256" key="2">
    <source>
        <dbReference type="ARBA" id="ARBA00004651"/>
    </source>
</evidence>
<dbReference type="InterPro" id="IPR003594">
    <property type="entry name" value="HATPase_dom"/>
</dbReference>
<dbReference type="SUPFAM" id="SSF158472">
    <property type="entry name" value="HAMP domain-like"/>
    <property type="match status" value="1"/>
</dbReference>
<keyword evidence="5" id="KW-0597">Phosphoprotein</keyword>
<keyword evidence="9 17" id="KW-0418">Kinase</keyword>
<dbReference type="InterPro" id="IPR005467">
    <property type="entry name" value="His_kinase_dom"/>
</dbReference>
<gene>
    <name evidence="17" type="ORF">H8718_01605</name>
</gene>
<dbReference type="Gene3D" id="1.10.287.130">
    <property type="match status" value="1"/>
</dbReference>
<keyword evidence="12" id="KW-0902">Two-component regulatory system</keyword>
<feature type="transmembrane region" description="Helical" evidence="14">
    <location>
        <begin position="191"/>
        <end position="209"/>
    </location>
</feature>
<dbReference type="PRINTS" id="PR00344">
    <property type="entry name" value="BCTRLSENSOR"/>
</dbReference>
<dbReference type="GO" id="GO:0005524">
    <property type="term" value="F:ATP binding"/>
    <property type="evidence" value="ECO:0007669"/>
    <property type="project" value="UniProtKB-KW"/>
</dbReference>
<evidence type="ECO:0000256" key="7">
    <source>
        <dbReference type="ARBA" id="ARBA00022692"/>
    </source>
</evidence>
<dbReference type="FunFam" id="3.30.565.10:FF:000006">
    <property type="entry name" value="Sensor histidine kinase WalK"/>
    <property type="match status" value="1"/>
</dbReference>
<evidence type="ECO:0000256" key="8">
    <source>
        <dbReference type="ARBA" id="ARBA00022741"/>
    </source>
</evidence>
<dbReference type="InterPro" id="IPR050398">
    <property type="entry name" value="HssS/ArlS-like"/>
</dbReference>
<evidence type="ECO:0000256" key="14">
    <source>
        <dbReference type="SAM" id="Phobius"/>
    </source>
</evidence>